<evidence type="ECO:0000259" key="1">
    <source>
        <dbReference type="Pfam" id="PF01814"/>
    </source>
</evidence>
<dbReference type="Pfam" id="PF01814">
    <property type="entry name" value="Hemerythrin"/>
    <property type="match status" value="1"/>
</dbReference>
<dbReference type="RefSeq" id="WP_093752107.1">
    <property type="nucleotide sequence ID" value="NZ_BSYN01000007.1"/>
</dbReference>
<dbReference type="AlphaFoldDB" id="A0A1H2X6W6"/>
<reference evidence="2 3" key="1">
    <citation type="submission" date="2016-10" db="EMBL/GenBank/DDBJ databases">
        <authorList>
            <person name="de Groot N.N."/>
        </authorList>
    </citation>
    <scope>NUCLEOTIDE SEQUENCE [LARGE SCALE GENOMIC DNA]</scope>
    <source>
        <strain evidence="2 3">DSM 23310</strain>
    </source>
</reference>
<dbReference type="PANTHER" id="PTHR39966:SF1">
    <property type="entry name" value="HEMERYTHRIN-LIKE DOMAIN-CONTAINING PROTEIN"/>
    <property type="match status" value="1"/>
</dbReference>
<evidence type="ECO:0000313" key="2">
    <source>
        <dbReference type="EMBL" id="SDW88506.1"/>
    </source>
</evidence>
<dbReference type="GO" id="GO:0005886">
    <property type="term" value="C:plasma membrane"/>
    <property type="evidence" value="ECO:0007669"/>
    <property type="project" value="TreeGrafter"/>
</dbReference>
<sequence>MKSIDIIIEEHEHVRRMLKVIRKYCYKVLLDEEIDYGDFYKIIDFIRNYTDSYHHSKEEDILFKAMAEKMPKLINNGPITGMLIEHDMARLYVSNLEKALEKYEEGDDESRLDIIANAISYTDLLERHIEKENSAIFKFANSILTEDVKKKVDEECDHVDLALEDTGVQRKYLSLLVYLEEKVKK</sequence>
<gene>
    <name evidence="2" type="ORF">SAMN05660923_01358</name>
</gene>
<keyword evidence="3" id="KW-1185">Reference proteome</keyword>
<proteinExistence type="predicted"/>
<dbReference type="InterPro" id="IPR012312">
    <property type="entry name" value="Hemerythrin-like"/>
</dbReference>
<protein>
    <submittedName>
        <fullName evidence="2">Hemerythrin-like domain-containing protein</fullName>
    </submittedName>
</protein>
<accession>A0A1H2X6W6</accession>
<feature type="domain" description="Hemerythrin-like" evidence="1">
    <location>
        <begin position="4"/>
        <end position="139"/>
    </location>
</feature>
<dbReference type="PANTHER" id="PTHR39966">
    <property type="entry name" value="BLL2471 PROTEIN-RELATED"/>
    <property type="match status" value="1"/>
</dbReference>
<evidence type="ECO:0000313" key="3">
    <source>
        <dbReference type="Proteomes" id="UP000198828"/>
    </source>
</evidence>
<dbReference type="CDD" id="cd12108">
    <property type="entry name" value="Hr-like"/>
    <property type="match status" value="1"/>
</dbReference>
<organism evidence="2 3">
    <name type="scientific">Tepidimicrobium xylanilyticum</name>
    <dbReference type="NCBI Taxonomy" id="1123352"/>
    <lineage>
        <taxon>Bacteria</taxon>
        <taxon>Bacillati</taxon>
        <taxon>Bacillota</taxon>
        <taxon>Tissierellia</taxon>
        <taxon>Tissierellales</taxon>
        <taxon>Tepidimicrobiaceae</taxon>
        <taxon>Tepidimicrobium</taxon>
    </lineage>
</organism>
<dbReference type="Proteomes" id="UP000198828">
    <property type="component" value="Unassembled WGS sequence"/>
</dbReference>
<dbReference type="EMBL" id="FNNG01000005">
    <property type="protein sequence ID" value="SDW88506.1"/>
    <property type="molecule type" value="Genomic_DNA"/>
</dbReference>
<name>A0A1H2X6W6_9FIRM</name>
<dbReference type="Gene3D" id="1.20.120.520">
    <property type="entry name" value="nmb1532 protein domain like"/>
    <property type="match status" value="1"/>
</dbReference>
<dbReference type="OrthoDB" id="9785474at2"/>